<dbReference type="EMBL" id="QRCM01000001">
    <property type="protein sequence ID" value="TXG90330.1"/>
    <property type="molecule type" value="Genomic_DNA"/>
</dbReference>
<evidence type="ECO:0000256" key="2">
    <source>
        <dbReference type="ARBA" id="ARBA00022741"/>
    </source>
</evidence>
<dbReference type="SMART" id="SM00382">
    <property type="entry name" value="AAA"/>
    <property type="match status" value="1"/>
</dbReference>
<proteinExistence type="predicted"/>
<organism evidence="5 6">
    <name type="scientific">Rhodococcus rhodnii</name>
    <dbReference type="NCBI Taxonomy" id="38312"/>
    <lineage>
        <taxon>Bacteria</taxon>
        <taxon>Bacillati</taxon>
        <taxon>Actinomycetota</taxon>
        <taxon>Actinomycetes</taxon>
        <taxon>Mycobacteriales</taxon>
        <taxon>Nocardiaceae</taxon>
        <taxon>Rhodococcus</taxon>
    </lineage>
</organism>
<keyword evidence="1" id="KW-0813">Transport</keyword>
<name>A0A6P2CEE4_9NOCA</name>
<dbReference type="RefSeq" id="WP_010837192.1">
    <property type="nucleotide sequence ID" value="NZ_QRCM01000001.1"/>
</dbReference>
<reference evidence="5 6" key="1">
    <citation type="submission" date="2018-07" db="EMBL/GenBank/DDBJ databases">
        <title>Genome sequence of Rhodococcus rhodnii ATCC 35071 from Rhodnius prolixus.</title>
        <authorList>
            <person name="Patel V."/>
            <person name="Vogel K.J."/>
        </authorList>
    </citation>
    <scope>NUCLEOTIDE SEQUENCE [LARGE SCALE GENOMIC DNA]</scope>
    <source>
        <strain evidence="5 6">ATCC 35071</strain>
    </source>
</reference>
<evidence type="ECO:0000256" key="1">
    <source>
        <dbReference type="ARBA" id="ARBA00022448"/>
    </source>
</evidence>
<feature type="domain" description="ABC transporter" evidence="4">
    <location>
        <begin position="12"/>
        <end position="241"/>
    </location>
</feature>
<evidence type="ECO:0000256" key="3">
    <source>
        <dbReference type="ARBA" id="ARBA00022840"/>
    </source>
</evidence>
<protein>
    <submittedName>
        <fullName evidence="5">ABC transporter ATP-binding protein</fullName>
    </submittedName>
</protein>
<dbReference type="SUPFAM" id="SSF52540">
    <property type="entry name" value="P-loop containing nucleoside triphosphate hydrolases"/>
    <property type="match status" value="1"/>
</dbReference>
<keyword evidence="3 5" id="KW-0067">ATP-binding</keyword>
<comment type="caution">
    <text evidence="5">The sequence shown here is derived from an EMBL/GenBank/DDBJ whole genome shotgun (WGS) entry which is preliminary data.</text>
</comment>
<dbReference type="Proteomes" id="UP000471120">
    <property type="component" value="Unassembled WGS sequence"/>
</dbReference>
<dbReference type="GO" id="GO:0016887">
    <property type="term" value="F:ATP hydrolysis activity"/>
    <property type="evidence" value="ECO:0007669"/>
    <property type="project" value="InterPro"/>
</dbReference>
<dbReference type="GO" id="GO:0005524">
    <property type="term" value="F:ATP binding"/>
    <property type="evidence" value="ECO:0007669"/>
    <property type="project" value="UniProtKB-KW"/>
</dbReference>
<dbReference type="Pfam" id="PF00005">
    <property type="entry name" value="ABC_tran"/>
    <property type="match status" value="1"/>
</dbReference>
<dbReference type="InterPro" id="IPR003593">
    <property type="entry name" value="AAA+_ATPase"/>
</dbReference>
<evidence type="ECO:0000259" key="4">
    <source>
        <dbReference type="PROSITE" id="PS50893"/>
    </source>
</evidence>
<keyword evidence="2" id="KW-0547">Nucleotide-binding</keyword>
<dbReference type="AlphaFoldDB" id="A0A6P2CEE4"/>
<evidence type="ECO:0000313" key="5">
    <source>
        <dbReference type="EMBL" id="TXG90330.1"/>
    </source>
</evidence>
<dbReference type="PANTHER" id="PTHR42788">
    <property type="entry name" value="TAURINE IMPORT ATP-BINDING PROTEIN-RELATED"/>
    <property type="match status" value="1"/>
</dbReference>
<dbReference type="PANTHER" id="PTHR42788:SF19">
    <property type="entry name" value="ALIPHATIC SULFONATES IMPORT ATP-BINDING PROTEIN SSUB 2"/>
    <property type="match status" value="1"/>
</dbReference>
<dbReference type="InterPro" id="IPR050166">
    <property type="entry name" value="ABC_transporter_ATP-bind"/>
</dbReference>
<dbReference type="CDD" id="cd03293">
    <property type="entry name" value="ABC_NrtD_SsuB_transporters"/>
    <property type="match status" value="1"/>
</dbReference>
<sequence length="274" mass="28886">MPSGRDGADAMIEVAGVRHEYGRGADAVVALGPIDLTVSRGESAVLVGASGCGKSTLLRLIAGFESPTDGAVRVAGGEPEPGRCGVVFQQPRLFAWKTVGGNVDTALRYAGVPRGERASRRDALLESVGLHDVAHRRIWELSGGQQHRVAIARAYANDTEVLLLDEPFGALDALTRERLQEDFLALGAASGRTTVFVTHSAEEAVLLGSRVIVLGARPGRIALDLAVDLPRELGPSLLRRTPEFVELHERVRSEVRAAAGEGPAVAPGLAAARE</sequence>
<dbReference type="PROSITE" id="PS50893">
    <property type="entry name" value="ABC_TRANSPORTER_2"/>
    <property type="match status" value="1"/>
</dbReference>
<dbReference type="InterPro" id="IPR027417">
    <property type="entry name" value="P-loop_NTPase"/>
</dbReference>
<accession>A0A6P2CEE4</accession>
<gene>
    <name evidence="5" type="ORF">DW322_08955</name>
</gene>
<dbReference type="Gene3D" id="3.40.50.300">
    <property type="entry name" value="P-loop containing nucleotide triphosphate hydrolases"/>
    <property type="match status" value="1"/>
</dbReference>
<evidence type="ECO:0000313" key="6">
    <source>
        <dbReference type="Proteomes" id="UP000471120"/>
    </source>
</evidence>
<dbReference type="InterPro" id="IPR003439">
    <property type="entry name" value="ABC_transporter-like_ATP-bd"/>
</dbReference>